<comment type="function">
    <text evidence="2 19">Cell wall formation.</text>
</comment>
<keyword evidence="9 19" id="KW-0285">Flavoprotein</keyword>
<dbReference type="InterPro" id="IPR036635">
    <property type="entry name" value="MurB_C_sf"/>
</dbReference>
<evidence type="ECO:0000256" key="5">
    <source>
        <dbReference type="ARBA" id="ARBA00012518"/>
    </source>
</evidence>
<comment type="catalytic activity">
    <reaction evidence="18 19">
        <text>UDP-N-acetyl-alpha-D-muramate + NADP(+) = UDP-N-acetyl-3-O-(1-carboxyvinyl)-alpha-D-glucosamine + NADPH + H(+)</text>
        <dbReference type="Rhea" id="RHEA:12248"/>
        <dbReference type="ChEBI" id="CHEBI:15378"/>
        <dbReference type="ChEBI" id="CHEBI:57783"/>
        <dbReference type="ChEBI" id="CHEBI:58349"/>
        <dbReference type="ChEBI" id="CHEBI:68483"/>
        <dbReference type="ChEBI" id="CHEBI:70757"/>
        <dbReference type="EC" id="1.3.1.98"/>
    </reaction>
</comment>
<keyword evidence="15 19" id="KW-0131">Cell cycle</keyword>
<feature type="active site" evidence="19">
    <location>
        <position position="160"/>
    </location>
</feature>
<dbReference type="Gene3D" id="3.30.43.10">
    <property type="entry name" value="Uridine Diphospho-n-acetylenolpyruvylglucosamine Reductase, domain 2"/>
    <property type="match status" value="1"/>
</dbReference>
<organism evidence="21 22">
    <name type="scientific">Flavobacterium litorale</name>
    <dbReference type="NCBI Taxonomy" id="2856519"/>
    <lineage>
        <taxon>Bacteria</taxon>
        <taxon>Pseudomonadati</taxon>
        <taxon>Bacteroidota</taxon>
        <taxon>Flavobacteriia</taxon>
        <taxon>Flavobacteriales</taxon>
        <taxon>Flavobacteriaceae</taxon>
        <taxon>Flavobacterium</taxon>
    </lineage>
</organism>
<evidence type="ECO:0000256" key="4">
    <source>
        <dbReference type="ARBA" id="ARBA00004752"/>
    </source>
</evidence>
<name>A0ABX8V3A4_9FLAO</name>
<dbReference type="PROSITE" id="PS51387">
    <property type="entry name" value="FAD_PCMH"/>
    <property type="match status" value="1"/>
</dbReference>
<dbReference type="InterPro" id="IPR016167">
    <property type="entry name" value="FAD-bd_PCMH_sub1"/>
</dbReference>
<dbReference type="Gene3D" id="3.90.78.10">
    <property type="entry name" value="UDP-N-acetylenolpyruvoylglucosamine reductase, C-terminal domain"/>
    <property type="match status" value="1"/>
</dbReference>
<dbReference type="GO" id="GO:0008762">
    <property type="term" value="F:UDP-N-acetylmuramate dehydrogenase activity"/>
    <property type="evidence" value="ECO:0007669"/>
    <property type="project" value="UniProtKB-EC"/>
</dbReference>
<keyword evidence="11 19" id="KW-0521">NADP</keyword>
<evidence type="ECO:0000256" key="9">
    <source>
        <dbReference type="ARBA" id="ARBA00022630"/>
    </source>
</evidence>
<sequence length="285" mass="32153">MKVEHNFDLTNYNSYRIKAICKRAFFPSDEKDFIEVFSDTPESKIIIGGGYNIIFAKENYDLDFVIVGESYSGIKLEEDNIIVCESGANTKDLSEFALANSLSGVEIFYDIPSSLGGAVVMNAGASGEEIKDILVKVRYLDLEDMTVKEIYKEDIGYQYRNSLFQRETNKIVLKAWLRLEPGNAADIRSKMETIKEARWAKQPKEYPNAGSVFKRPPGHYVGPMIDELQLKGYRIGGAEVSKKHGGFIVNIDNATGMDIINIVKHVQAKVKERYGVDLEIEQRII</sequence>
<keyword evidence="8 19" id="KW-0132">Cell division</keyword>
<keyword evidence="14 19" id="KW-0560">Oxidoreductase</keyword>
<dbReference type="Proteomes" id="UP000825381">
    <property type="component" value="Chromosome"/>
</dbReference>
<evidence type="ECO:0000256" key="16">
    <source>
        <dbReference type="ARBA" id="ARBA00023316"/>
    </source>
</evidence>
<dbReference type="SUPFAM" id="SSF56176">
    <property type="entry name" value="FAD-binding/transporter-associated domain-like"/>
    <property type="match status" value="1"/>
</dbReference>
<feature type="domain" description="FAD-binding PCMH-type" evidence="20">
    <location>
        <begin position="17"/>
        <end position="182"/>
    </location>
</feature>
<evidence type="ECO:0000256" key="1">
    <source>
        <dbReference type="ARBA" id="ARBA00001974"/>
    </source>
</evidence>
<protein>
    <recommendedName>
        <fullName evidence="6 19">UDP-N-acetylenolpyruvoylglucosamine reductase</fullName>
        <ecNumber evidence="5 19">1.3.1.98</ecNumber>
    </recommendedName>
    <alternativeName>
        <fullName evidence="17 19">UDP-N-acetylmuramate dehydrogenase</fullName>
    </alternativeName>
</protein>
<keyword evidence="7 19" id="KW-0963">Cytoplasm</keyword>
<keyword evidence="12 19" id="KW-0133">Cell shape</keyword>
<feature type="active site" description="Proton donor" evidence="19">
    <location>
        <position position="211"/>
    </location>
</feature>
<evidence type="ECO:0000256" key="7">
    <source>
        <dbReference type="ARBA" id="ARBA00022490"/>
    </source>
</evidence>
<evidence type="ECO:0000256" key="10">
    <source>
        <dbReference type="ARBA" id="ARBA00022827"/>
    </source>
</evidence>
<comment type="similarity">
    <text evidence="19">Belongs to the MurB family.</text>
</comment>
<evidence type="ECO:0000256" key="6">
    <source>
        <dbReference type="ARBA" id="ARBA00015188"/>
    </source>
</evidence>
<evidence type="ECO:0000256" key="8">
    <source>
        <dbReference type="ARBA" id="ARBA00022618"/>
    </source>
</evidence>
<dbReference type="NCBIfam" id="NF010480">
    <property type="entry name" value="PRK13905.1"/>
    <property type="match status" value="1"/>
</dbReference>
<evidence type="ECO:0000256" key="13">
    <source>
        <dbReference type="ARBA" id="ARBA00022984"/>
    </source>
</evidence>
<comment type="cofactor">
    <cofactor evidence="1 19">
        <name>FAD</name>
        <dbReference type="ChEBI" id="CHEBI:57692"/>
    </cofactor>
</comment>
<evidence type="ECO:0000313" key="22">
    <source>
        <dbReference type="Proteomes" id="UP000825381"/>
    </source>
</evidence>
<dbReference type="SUPFAM" id="SSF56194">
    <property type="entry name" value="Uridine diphospho-N-Acetylenolpyruvylglucosamine reductase, MurB, C-terminal domain"/>
    <property type="match status" value="1"/>
</dbReference>
<evidence type="ECO:0000256" key="14">
    <source>
        <dbReference type="ARBA" id="ARBA00023002"/>
    </source>
</evidence>
<evidence type="ECO:0000256" key="11">
    <source>
        <dbReference type="ARBA" id="ARBA00022857"/>
    </source>
</evidence>
<keyword evidence="10 19" id="KW-0274">FAD</keyword>
<evidence type="ECO:0000256" key="3">
    <source>
        <dbReference type="ARBA" id="ARBA00004496"/>
    </source>
</evidence>
<proteinExistence type="inferred from homology"/>
<feature type="active site" evidence="19">
    <location>
        <position position="281"/>
    </location>
</feature>
<dbReference type="InterPro" id="IPR011601">
    <property type="entry name" value="MurB_C"/>
</dbReference>
<dbReference type="EMBL" id="CP080429">
    <property type="protein sequence ID" value="QYJ67297.1"/>
    <property type="molecule type" value="Genomic_DNA"/>
</dbReference>
<keyword evidence="13 19" id="KW-0573">Peptidoglycan synthesis</keyword>
<gene>
    <name evidence="19 21" type="primary">murB</name>
    <name evidence="21" type="ORF">K1I41_06880</name>
</gene>
<evidence type="ECO:0000256" key="12">
    <source>
        <dbReference type="ARBA" id="ARBA00022960"/>
    </source>
</evidence>
<dbReference type="HAMAP" id="MF_00037">
    <property type="entry name" value="MurB"/>
    <property type="match status" value="1"/>
</dbReference>
<evidence type="ECO:0000256" key="19">
    <source>
        <dbReference type="HAMAP-Rule" id="MF_00037"/>
    </source>
</evidence>
<comment type="subcellular location">
    <subcellularLocation>
        <location evidence="3 19">Cytoplasm</location>
    </subcellularLocation>
</comment>
<keyword evidence="22" id="KW-1185">Reference proteome</keyword>
<keyword evidence="16 19" id="KW-0961">Cell wall biogenesis/degradation</keyword>
<accession>A0ABX8V3A4</accession>
<comment type="pathway">
    <text evidence="4 19">Cell wall biogenesis; peptidoglycan biosynthesis.</text>
</comment>
<dbReference type="InterPro" id="IPR003170">
    <property type="entry name" value="MurB"/>
</dbReference>
<evidence type="ECO:0000256" key="15">
    <source>
        <dbReference type="ARBA" id="ARBA00023306"/>
    </source>
</evidence>
<dbReference type="Pfam" id="PF02873">
    <property type="entry name" value="MurB_C"/>
    <property type="match status" value="1"/>
</dbReference>
<evidence type="ECO:0000256" key="18">
    <source>
        <dbReference type="ARBA" id="ARBA00048914"/>
    </source>
</evidence>
<dbReference type="Gene3D" id="3.30.465.10">
    <property type="match status" value="1"/>
</dbReference>
<evidence type="ECO:0000256" key="17">
    <source>
        <dbReference type="ARBA" id="ARBA00031026"/>
    </source>
</evidence>
<reference evidence="21 22" key="1">
    <citation type="submission" date="2021-07" db="EMBL/GenBank/DDBJ databases">
        <title>Flavobacterium WSW3-B6 sp.nov, isolated from seaweed.</title>
        <authorList>
            <person name="Muhammad N."/>
            <person name="Ho H."/>
            <person name="Lee Y.-J."/>
            <person name="Nguyen T."/>
            <person name="Ho J."/>
            <person name="Kim S.-G."/>
        </authorList>
    </citation>
    <scope>NUCLEOTIDE SEQUENCE [LARGE SCALE GENOMIC DNA]</scope>
    <source>
        <strain evidence="21 22">WSW3-B6</strain>
    </source>
</reference>
<dbReference type="InterPro" id="IPR016166">
    <property type="entry name" value="FAD-bd_PCMH"/>
</dbReference>
<dbReference type="InterPro" id="IPR006094">
    <property type="entry name" value="Oxid_FAD_bind_N"/>
</dbReference>
<dbReference type="Pfam" id="PF01565">
    <property type="entry name" value="FAD_binding_4"/>
    <property type="match status" value="1"/>
</dbReference>
<evidence type="ECO:0000256" key="2">
    <source>
        <dbReference type="ARBA" id="ARBA00003921"/>
    </source>
</evidence>
<dbReference type="InterPro" id="IPR036318">
    <property type="entry name" value="FAD-bd_PCMH-like_sf"/>
</dbReference>
<dbReference type="InterPro" id="IPR016169">
    <property type="entry name" value="FAD-bd_PCMH_sub2"/>
</dbReference>
<evidence type="ECO:0000259" key="20">
    <source>
        <dbReference type="PROSITE" id="PS51387"/>
    </source>
</evidence>
<dbReference type="EC" id="1.3.1.98" evidence="5 19"/>
<dbReference type="NCBIfam" id="TIGR00179">
    <property type="entry name" value="murB"/>
    <property type="match status" value="1"/>
</dbReference>
<evidence type="ECO:0000313" key="21">
    <source>
        <dbReference type="EMBL" id="QYJ67297.1"/>
    </source>
</evidence>
<dbReference type="PANTHER" id="PTHR21071">
    <property type="entry name" value="UDP-N-ACETYLENOLPYRUVOYLGLUCOSAMINE REDUCTASE"/>
    <property type="match status" value="1"/>
</dbReference>
<dbReference type="PANTHER" id="PTHR21071:SF4">
    <property type="entry name" value="UDP-N-ACETYLENOLPYRUVOYLGLUCOSAMINE REDUCTASE"/>
    <property type="match status" value="1"/>
</dbReference>